<dbReference type="EMBL" id="KL197715">
    <property type="protein sequence ID" value="KDQ59916.1"/>
    <property type="molecule type" value="Genomic_DNA"/>
</dbReference>
<evidence type="ECO:0000313" key="1">
    <source>
        <dbReference type="EMBL" id="KDQ59916.1"/>
    </source>
</evidence>
<protein>
    <submittedName>
        <fullName evidence="1">Uncharacterized protein</fullName>
    </submittedName>
</protein>
<proteinExistence type="predicted"/>
<accession>A0A067QBI1</accession>
<dbReference type="InParanoid" id="A0A067QBI1"/>
<name>A0A067QBI1_9AGAM</name>
<gene>
    <name evidence="1" type="ORF">JAAARDRAFT_205846</name>
</gene>
<organism evidence="1 2">
    <name type="scientific">Jaapia argillacea MUCL 33604</name>
    <dbReference type="NCBI Taxonomy" id="933084"/>
    <lineage>
        <taxon>Eukaryota</taxon>
        <taxon>Fungi</taxon>
        <taxon>Dikarya</taxon>
        <taxon>Basidiomycota</taxon>
        <taxon>Agaricomycotina</taxon>
        <taxon>Agaricomycetes</taxon>
        <taxon>Agaricomycetidae</taxon>
        <taxon>Jaapiales</taxon>
        <taxon>Jaapiaceae</taxon>
        <taxon>Jaapia</taxon>
    </lineage>
</organism>
<dbReference type="HOGENOM" id="CLU_2073512_0_0_1"/>
<keyword evidence="2" id="KW-1185">Reference proteome</keyword>
<evidence type="ECO:0000313" key="2">
    <source>
        <dbReference type="Proteomes" id="UP000027265"/>
    </source>
</evidence>
<reference evidence="2" key="1">
    <citation type="journal article" date="2014" name="Proc. Natl. Acad. Sci. U.S.A.">
        <title>Extensive sampling of basidiomycete genomes demonstrates inadequacy of the white-rot/brown-rot paradigm for wood decay fungi.</title>
        <authorList>
            <person name="Riley R."/>
            <person name="Salamov A.A."/>
            <person name="Brown D.W."/>
            <person name="Nagy L.G."/>
            <person name="Floudas D."/>
            <person name="Held B.W."/>
            <person name="Levasseur A."/>
            <person name="Lombard V."/>
            <person name="Morin E."/>
            <person name="Otillar R."/>
            <person name="Lindquist E.A."/>
            <person name="Sun H."/>
            <person name="LaButti K.M."/>
            <person name="Schmutz J."/>
            <person name="Jabbour D."/>
            <person name="Luo H."/>
            <person name="Baker S.E."/>
            <person name="Pisabarro A.G."/>
            <person name="Walton J.D."/>
            <person name="Blanchette R.A."/>
            <person name="Henrissat B."/>
            <person name="Martin F."/>
            <person name="Cullen D."/>
            <person name="Hibbett D.S."/>
            <person name="Grigoriev I.V."/>
        </authorList>
    </citation>
    <scope>NUCLEOTIDE SEQUENCE [LARGE SCALE GENOMIC DNA]</scope>
    <source>
        <strain evidence="2">MUCL 33604</strain>
    </source>
</reference>
<dbReference type="Proteomes" id="UP000027265">
    <property type="component" value="Unassembled WGS sequence"/>
</dbReference>
<sequence length="118" mass="13695">MVFYCGGYLLTNEQVVTFAEKLRIPVYEAKYPSILVNAHYTKRGLGKPFIGVTFEGEFYNIWVTQQREDGMVLVDINYENFEEREHDLGLKKKFEEIGIVGVRYATIADPHCVAPEYY</sequence>
<dbReference type="AlphaFoldDB" id="A0A067QBI1"/>